<dbReference type="SUPFAM" id="SSF56801">
    <property type="entry name" value="Acetyl-CoA synthetase-like"/>
    <property type="match status" value="1"/>
</dbReference>
<dbReference type="Gene3D" id="3.30.70.250">
    <property type="entry name" value="Malonyl-CoA ACP transacylase, ACP-binding"/>
    <property type="match status" value="1"/>
</dbReference>
<sequence length="2114" mass="241942">MYKNVSDILVRNKTIEDRGITFINSEDNEEFLSYKNLYNDAIKLLCYFQENGISAGNELIFEIDNNKQFIEVFWACILGGIIPVPLALFQSNEDIDQMLKIYDILDNPKIIISQNNVNRLHEFCKSYEKFELNDDLYKNIILLNNNITKYETNNVNLFIANEDDLALVQFSSGSTGDPKGVMLTHKQIITNAHVFTKRLGIESDDSMLCWAPLSHDMGLLGAHLSMAYKQINQYLIPVNAYLNNPLIWLTKISKYGVTFTMAPNFGFRYICNFLGKSNANLKEKINLSTIKGIVNGGEPISLEVCNKFLDDMSEYKMKRNVMLPAYGLAEATLVVTLPIPGKEIGYVHVENDSINIGERVKVASKKGNKTITLVQLGHLLDRFQLKICDDYNNEVEEMVVGHVCIKGDCITNGYYKNPKATSDIKLENEWIRTGDIGLVKDGELILTGRYKDIVIIKGKNYYYHDIERVIEKIEGIVQGKFAVGKINNGDDSEEKVAVFIEDKKENYNINEFIIKIKEKVLNDIGIIVERIIFIDKLPKTSSGKIQRHKLMSNIKNTVPKKEKCFDLKKIEDFLIETCSKLLNNKKISIEEKFFDMGMNSLMLTKLVGNINSVYDIKLDVVDLFLYVNIKSLSDYICNGIEKDSSSITVNEDIKSDDNKYIAIIGMAAKLPGSKDIYEFWENLKRGKDTITRFTDEELIESGIDEKVIKSPNYVKAKGIIEDELSFDYSFFGYSPYEAKNMDPQMRILHEYVWAALEDAGYRTSDYEGLIGCFVGSGSNYNWNVNAYREPCDLSEQIEKILLTEKDYFATRMAYKLDFRGPSYAVQSACSSSLSGVNVACKSLLSNECDIGVVAGVSVSLPVNSGYMYNEGSMLSKDGKCKVFDNNATGTIFSDGIGVVVLKRLDDAIRDGDNIYAVIKGIASNNDGNRRSGYTAPSIEGQRDVILAAQKAAQVEADTVSYIEAHGTGTLLGDPIEIKGLKSVFKSNKENTCAIGSVKANIGHLNSTSGVASLIKTALAIKNKQIPPQINFDNLNDKIDFKNTPFYINTELSKWNNLKDSQGNEIPLRAGISSFGFGGTNVHAILEEVKKNHNAEDYEQTRESYLLVLSAKNVKSLDSITRKMYEYLNKNPEVNLWNIVRTLQSGREEFNLRKAYEVSNLGEIKDLMLEDIQGRSCNKLISGVNNKENLVFMFTGQGSQYIDMGLELYQKEKYFRDEMDKCFKILDNFVSYNLKEILYPKTNKEINMEKLKETNKTQLAVFIFEYSLARLLMKWGIQPDIMIGHSLGEYVAACLSGVFSLEDAIKVLIKRGELMSKIPRGIMISLNLNYIEAKELMKGFKLTLSVVNSESSCVVSGDNENIKRFQELLDIKGIEGKVLRTSHAFHSHMMDPILNEFENYFDEIRFGKVNIPYISNLTGQEIKNEEATSGEYWKRHLRETVRFDKGINNLMGTDNNVFIEIGPGNALTSLAKKAKNSENQVIINVIRHQKEDISDVKYLNRSIGRAWCSGVRINWSEYNNKAKYNKVSLPTYQFVRNIFKYNNNFDMKYLKLNSNDSIDDDEFQEDKTEFYLRSNYVEPKTEIEKQVASIWREILGVKIISIKDSFFELGGESLYAAKIVNRIKERLNIVVPINMLFEYKTIEEFSKYISSLDKNKVISMEKSEEREYYLASSQEKRMYLQQMSDKDSSLLNVTGVLEVKGKLNVENVDNAFKEIIKRHEALRSSFGIKDGQVVQKVLAADKVNFKVNKVECNKEENLNNIIKNLIKPFDLEKGKLINVSVIKRKDDLWILIIDVHHIATDMTSMKIIYNEFGKLYSGELLKDVLYQYKDYSKWQIDEHKKENYKKQEEYWLKEFEGNLPTMDLKAANKRSAVRDYKGKLAILKIDEKKTKKLKSLAQEEDSTLYMVLLACMNIFLYKYSGEKDIIIGTPIAGRSQPDLENIVGMFINTVCIRTIINESKSFKEYLEKVKVKTIRAFENQDYQFDEVISKLKIKREPGRNPLFDIMFVLQEMPKIQIKNLEFIEYEFEKNQEMFDMSFVAREENGEITFYVTYAEGLFDSNFVQDMLERYESIIDKVLNNKHIIISNLDLITEKEYEKYSEHLEEKEFIAVDFDF</sequence>
<dbReference type="Gene3D" id="3.40.366.10">
    <property type="entry name" value="Malonyl-Coenzyme A Acyl Carrier Protein, domain 2"/>
    <property type="match status" value="1"/>
</dbReference>
<dbReference type="InterPro" id="IPR016035">
    <property type="entry name" value="Acyl_Trfase/lysoPLipase"/>
</dbReference>
<dbReference type="Gene3D" id="3.40.47.10">
    <property type="match status" value="1"/>
</dbReference>
<dbReference type="Pfam" id="PF00109">
    <property type="entry name" value="ketoacyl-synt"/>
    <property type="match status" value="1"/>
</dbReference>
<dbReference type="Pfam" id="PF16197">
    <property type="entry name" value="KAsynt_C_assoc"/>
    <property type="match status" value="1"/>
</dbReference>
<proteinExistence type="predicted"/>
<dbReference type="Gene3D" id="3.40.50.12780">
    <property type="entry name" value="N-terminal domain of ligase-like"/>
    <property type="match status" value="1"/>
</dbReference>
<evidence type="ECO:0000256" key="2">
    <source>
        <dbReference type="ARBA" id="ARBA00022450"/>
    </source>
</evidence>
<dbReference type="PROSITE" id="PS00012">
    <property type="entry name" value="PHOSPHOPANTETHEINE"/>
    <property type="match status" value="1"/>
</dbReference>
<keyword evidence="4 7" id="KW-0808">Transferase</keyword>
<evidence type="ECO:0000313" key="8">
    <source>
        <dbReference type="Proteomes" id="UP000821656"/>
    </source>
</evidence>
<dbReference type="InterPro" id="IPR042099">
    <property type="entry name" value="ANL_N_sf"/>
</dbReference>
<dbReference type="InterPro" id="IPR020845">
    <property type="entry name" value="AMP-binding_CS"/>
</dbReference>
<dbReference type="Gene3D" id="3.30.300.30">
    <property type="match status" value="1"/>
</dbReference>
<evidence type="ECO:0000256" key="3">
    <source>
        <dbReference type="ARBA" id="ARBA00022553"/>
    </source>
</evidence>
<dbReference type="InterPro" id="IPR001242">
    <property type="entry name" value="Condensation_dom"/>
</dbReference>
<dbReference type="InterPro" id="IPR018201">
    <property type="entry name" value="Ketoacyl_synth_AS"/>
</dbReference>
<evidence type="ECO:0000256" key="1">
    <source>
        <dbReference type="ARBA" id="ARBA00001957"/>
    </source>
</evidence>
<dbReference type="GO" id="GO:0004312">
    <property type="term" value="F:fatty acid synthase activity"/>
    <property type="evidence" value="ECO:0007669"/>
    <property type="project" value="TreeGrafter"/>
</dbReference>
<dbReference type="InterPro" id="IPR009081">
    <property type="entry name" value="PP-bd_ACP"/>
</dbReference>
<keyword evidence="3" id="KW-0597">Phosphoprotein</keyword>
<dbReference type="InterPro" id="IPR045851">
    <property type="entry name" value="AMP-bd_C_sf"/>
</dbReference>
<name>A0A9Q5CSU0_CLOBE</name>
<feature type="domain" description="Carrier" evidence="5">
    <location>
        <begin position="1577"/>
        <end position="1652"/>
    </location>
</feature>
<dbReference type="CDD" id="cd00833">
    <property type="entry name" value="PKS"/>
    <property type="match status" value="1"/>
</dbReference>
<dbReference type="Proteomes" id="UP000821656">
    <property type="component" value="Unassembled WGS sequence"/>
</dbReference>
<dbReference type="InterPro" id="IPR050091">
    <property type="entry name" value="PKS_NRPS_Biosynth_Enz"/>
</dbReference>
<dbReference type="FunFam" id="1.10.1200.10:FF:000005">
    <property type="entry name" value="Nonribosomal peptide synthetase 1"/>
    <property type="match status" value="1"/>
</dbReference>
<dbReference type="SMART" id="SM00825">
    <property type="entry name" value="PKS_KS"/>
    <property type="match status" value="1"/>
</dbReference>
<dbReference type="SMART" id="SM00823">
    <property type="entry name" value="PKS_PP"/>
    <property type="match status" value="2"/>
</dbReference>
<dbReference type="InterPro" id="IPR016039">
    <property type="entry name" value="Thiolase-like"/>
</dbReference>
<dbReference type="SMART" id="SM00827">
    <property type="entry name" value="PKS_AT"/>
    <property type="match status" value="1"/>
</dbReference>
<dbReference type="Pfam" id="PF02801">
    <property type="entry name" value="Ketoacyl-synt_C"/>
    <property type="match status" value="1"/>
</dbReference>
<protein>
    <submittedName>
        <fullName evidence="7">Acyl transferase domain-containing protein/acyl-CoA synthetase (AMP-forming)/AMP-acid ligase II/acyl carrier protein</fullName>
    </submittedName>
</protein>
<keyword evidence="7" id="KW-0436">Ligase</keyword>
<dbReference type="GO" id="GO:0016874">
    <property type="term" value="F:ligase activity"/>
    <property type="evidence" value="ECO:0007669"/>
    <property type="project" value="UniProtKB-KW"/>
</dbReference>
<dbReference type="InterPro" id="IPR014031">
    <property type="entry name" value="Ketoacyl_synth_C"/>
</dbReference>
<dbReference type="PROSITE" id="PS50075">
    <property type="entry name" value="CARRIER"/>
    <property type="match status" value="2"/>
</dbReference>
<dbReference type="RefSeq" id="WP_077306197.1">
    <property type="nucleotide sequence ID" value="NZ_CP016090.1"/>
</dbReference>
<dbReference type="Gene3D" id="3.30.70.3290">
    <property type="match status" value="1"/>
</dbReference>
<evidence type="ECO:0000259" key="6">
    <source>
        <dbReference type="PROSITE" id="PS52004"/>
    </source>
</evidence>
<comment type="cofactor">
    <cofactor evidence="1">
        <name>pantetheine 4'-phosphate</name>
        <dbReference type="ChEBI" id="CHEBI:47942"/>
    </cofactor>
</comment>
<dbReference type="PROSITE" id="PS52004">
    <property type="entry name" value="KS3_2"/>
    <property type="match status" value="1"/>
</dbReference>
<dbReference type="InterPro" id="IPR020806">
    <property type="entry name" value="PKS_PP-bd"/>
</dbReference>
<dbReference type="Pfam" id="PF00668">
    <property type="entry name" value="Condensation"/>
    <property type="match status" value="1"/>
</dbReference>
<dbReference type="PANTHER" id="PTHR43775">
    <property type="entry name" value="FATTY ACID SYNTHASE"/>
    <property type="match status" value="1"/>
</dbReference>
<evidence type="ECO:0000313" key="7">
    <source>
        <dbReference type="EMBL" id="NRV12376.1"/>
    </source>
</evidence>
<evidence type="ECO:0000256" key="4">
    <source>
        <dbReference type="ARBA" id="ARBA00022679"/>
    </source>
</evidence>
<dbReference type="InterPro" id="IPR023213">
    <property type="entry name" value="CAT-like_dom_sf"/>
</dbReference>
<dbReference type="Pfam" id="PF23024">
    <property type="entry name" value="AMP-dom_DIP2-like"/>
    <property type="match status" value="1"/>
</dbReference>
<dbReference type="SUPFAM" id="SSF52151">
    <property type="entry name" value="FabD/lysophospholipase-like"/>
    <property type="match status" value="1"/>
</dbReference>
<dbReference type="InterPro" id="IPR025110">
    <property type="entry name" value="AMP-bd_C"/>
</dbReference>
<gene>
    <name evidence="7" type="ORF">DFH45_005339</name>
</gene>
<dbReference type="InterPro" id="IPR006162">
    <property type="entry name" value="Ppantetheine_attach_site"/>
</dbReference>
<feature type="domain" description="Ketosynthase family 3 (KS3)" evidence="6">
    <location>
        <begin position="658"/>
        <end position="1087"/>
    </location>
</feature>
<dbReference type="Pfam" id="PF00698">
    <property type="entry name" value="Acyl_transf_1"/>
    <property type="match status" value="1"/>
</dbReference>
<dbReference type="GO" id="GO:0006633">
    <property type="term" value="P:fatty acid biosynthetic process"/>
    <property type="evidence" value="ECO:0007669"/>
    <property type="project" value="InterPro"/>
</dbReference>
<dbReference type="Gene3D" id="3.30.559.30">
    <property type="entry name" value="Nonribosomal peptide synthetase, condensation domain"/>
    <property type="match status" value="1"/>
</dbReference>
<dbReference type="PANTHER" id="PTHR43775:SF51">
    <property type="entry name" value="INACTIVE PHENOLPHTHIOCEROL SYNTHESIS POLYKETIDE SYNTHASE TYPE I PKS1-RELATED"/>
    <property type="match status" value="1"/>
</dbReference>
<dbReference type="InterPro" id="IPR000873">
    <property type="entry name" value="AMP-dep_synth/lig_dom"/>
</dbReference>
<dbReference type="Gene3D" id="3.30.559.10">
    <property type="entry name" value="Chloramphenicol acetyltransferase-like domain"/>
    <property type="match status" value="1"/>
</dbReference>
<dbReference type="SUPFAM" id="SSF53901">
    <property type="entry name" value="Thiolase-like"/>
    <property type="match status" value="1"/>
</dbReference>
<accession>A0A9Q5CSU0</accession>
<keyword evidence="2" id="KW-0596">Phosphopantetheine</keyword>
<dbReference type="InterPro" id="IPR036736">
    <property type="entry name" value="ACP-like_sf"/>
</dbReference>
<comment type="caution">
    <text evidence="7">The sequence shown here is derived from an EMBL/GenBank/DDBJ whole genome shotgun (WGS) entry which is preliminary data.</text>
</comment>
<dbReference type="Pfam" id="PF00550">
    <property type="entry name" value="PP-binding"/>
    <property type="match status" value="2"/>
</dbReference>
<feature type="domain" description="Carrier" evidence="5">
    <location>
        <begin position="565"/>
        <end position="640"/>
    </location>
</feature>
<dbReference type="GO" id="GO:0031177">
    <property type="term" value="F:phosphopantetheine binding"/>
    <property type="evidence" value="ECO:0007669"/>
    <property type="project" value="InterPro"/>
</dbReference>
<dbReference type="PROSITE" id="PS00455">
    <property type="entry name" value="AMP_BINDING"/>
    <property type="match status" value="1"/>
</dbReference>
<dbReference type="InterPro" id="IPR032821">
    <property type="entry name" value="PKS_assoc"/>
</dbReference>
<organism evidence="7 8">
    <name type="scientific">Clostridium beijerinckii</name>
    <name type="common">Clostridium MP</name>
    <dbReference type="NCBI Taxonomy" id="1520"/>
    <lineage>
        <taxon>Bacteria</taxon>
        <taxon>Bacillati</taxon>
        <taxon>Bacillota</taxon>
        <taxon>Clostridia</taxon>
        <taxon>Eubacteriales</taxon>
        <taxon>Clostridiaceae</taxon>
        <taxon>Clostridium</taxon>
    </lineage>
</organism>
<dbReference type="InterPro" id="IPR001227">
    <property type="entry name" value="Ac_transferase_dom_sf"/>
</dbReference>
<dbReference type="InterPro" id="IPR014030">
    <property type="entry name" value="Ketoacyl_synth_N"/>
</dbReference>
<dbReference type="EMBL" id="JABSXK010000001">
    <property type="protein sequence ID" value="NRV12376.1"/>
    <property type="molecule type" value="Genomic_DNA"/>
</dbReference>
<dbReference type="PROSITE" id="PS00606">
    <property type="entry name" value="KS3_1"/>
    <property type="match status" value="1"/>
</dbReference>
<dbReference type="SUPFAM" id="SSF47336">
    <property type="entry name" value="ACP-like"/>
    <property type="match status" value="2"/>
</dbReference>
<dbReference type="InterPro" id="IPR020841">
    <property type="entry name" value="PKS_Beta-ketoAc_synthase_dom"/>
</dbReference>
<reference evidence="7" key="1">
    <citation type="submission" date="2020-05" db="EMBL/GenBank/DDBJ databases">
        <title>Genomic insights into acetone-butanol-ethanol (ABE) fermentation by sequencing solventogenic clostridia strains.</title>
        <authorList>
            <person name="Brown S."/>
        </authorList>
    </citation>
    <scope>NUCLEOTIDE SEQUENCE</scope>
    <source>
        <strain evidence="7">DJ126</strain>
    </source>
</reference>
<dbReference type="CDD" id="cd19531">
    <property type="entry name" value="LCL_NRPS-like"/>
    <property type="match status" value="1"/>
</dbReference>
<dbReference type="Gene3D" id="1.10.1200.10">
    <property type="entry name" value="ACP-like"/>
    <property type="match status" value="2"/>
</dbReference>
<evidence type="ECO:0000259" key="5">
    <source>
        <dbReference type="PROSITE" id="PS50075"/>
    </source>
</evidence>
<dbReference type="SUPFAM" id="SSF52777">
    <property type="entry name" value="CoA-dependent acyltransferases"/>
    <property type="match status" value="2"/>
</dbReference>
<dbReference type="GO" id="GO:0004315">
    <property type="term" value="F:3-oxoacyl-[acyl-carrier-protein] synthase activity"/>
    <property type="evidence" value="ECO:0007669"/>
    <property type="project" value="InterPro"/>
</dbReference>
<dbReference type="Pfam" id="PF00501">
    <property type="entry name" value="AMP-binding"/>
    <property type="match status" value="1"/>
</dbReference>
<dbReference type="InterPro" id="IPR014043">
    <property type="entry name" value="Acyl_transferase_dom"/>
</dbReference>